<feature type="domain" description="Dihydroneopterin aldolase/epimerase" evidence="7">
    <location>
        <begin position="4"/>
        <end position="112"/>
    </location>
</feature>
<evidence type="ECO:0000256" key="1">
    <source>
        <dbReference type="ARBA" id="ARBA00001353"/>
    </source>
</evidence>
<dbReference type="Gene3D" id="3.30.1130.10">
    <property type="match status" value="1"/>
</dbReference>
<dbReference type="GO" id="GO:0046656">
    <property type="term" value="P:folic acid biosynthetic process"/>
    <property type="evidence" value="ECO:0007669"/>
    <property type="project" value="UniProtKB-UniRule"/>
</dbReference>
<keyword evidence="9" id="KW-1185">Reference proteome</keyword>
<evidence type="ECO:0000256" key="5">
    <source>
        <dbReference type="ARBA" id="ARBA00023239"/>
    </source>
</evidence>
<dbReference type="GO" id="GO:0004150">
    <property type="term" value="F:dihydroneopterin aldolase activity"/>
    <property type="evidence" value="ECO:0007669"/>
    <property type="project" value="UniProtKB-UniRule"/>
</dbReference>
<dbReference type="InterPro" id="IPR006156">
    <property type="entry name" value="Dihydroneopterin_aldolase"/>
</dbReference>
<reference evidence="8" key="1">
    <citation type="submission" date="2021-11" db="EMBL/GenBank/DDBJ databases">
        <title>Legionella maioricencis sp. nov., a new species isolated from hot water samples in Mallorca.</title>
        <authorList>
            <person name="Crespi S."/>
            <person name="Drasar V."/>
            <person name="Salva-Serra F."/>
            <person name="Jaen-Luchoro D."/>
            <person name="Pineiro-Iglesias B."/>
            <person name="Aliaga F."/>
            <person name="Fernandez-Juarez V."/>
            <person name="Coll G."/>
            <person name="Moore E.R.B."/>
            <person name="Bennasar-Figueras A."/>
        </authorList>
    </citation>
    <scope>NUCLEOTIDE SEQUENCE</scope>
    <source>
        <strain evidence="8">HCPI-6</strain>
    </source>
</reference>
<evidence type="ECO:0000256" key="2">
    <source>
        <dbReference type="ARBA" id="ARBA00005013"/>
    </source>
</evidence>
<dbReference type="InterPro" id="IPR043133">
    <property type="entry name" value="GTP-CH-I_C/QueF"/>
</dbReference>
<dbReference type="GO" id="GO:0005737">
    <property type="term" value="C:cytoplasm"/>
    <property type="evidence" value="ECO:0007669"/>
    <property type="project" value="TreeGrafter"/>
</dbReference>
<dbReference type="GO" id="GO:0046654">
    <property type="term" value="P:tetrahydrofolate biosynthetic process"/>
    <property type="evidence" value="ECO:0007669"/>
    <property type="project" value="UniProtKB-UniRule"/>
</dbReference>
<accession>A0A9X2CXV8</accession>
<dbReference type="AlphaFoldDB" id="A0A9X2CXV8"/>
<comment type="function">
    <text evidence="6">Catalyzes the conversion of 7,8-dihydroneopterin to 6-hydroxymethyl-7,8-dihydropterin.</text>
</comment>
<dbReference type="SUPFAM" id="SSF55620">
    <property type="entry name" value="Tetrahydrobiopterin biosynthesis enzymes-like"/>
    <property type="match status" value="1"/>
</dbReference>
<keyword evidence="4 6" id="KW-0289">Folate biosynthesis</keyword>
<dbReference type="NCBIfam" id="TIGR00525">
    <property type="entry name" value="folB"/>
    <property type="match status" value="1"/>
</dbReference>
<evidence type="ECO:0000259" key="7">
    <source>
        <dbReference type="SMART" id="SM00905"/>
    </source>
</evidence>
<evidence type="ECO:0000313" key="9">
    <source>
        <dbReference type="Proteomes" id="UP001139721"/>
    </source>
</evidence>
<name>A0A9X2CXV8_9GAMM</name>
<dbReference type="InterPro" id="IPR006157">
    <property type="entry name" value="FolB_dom"/>
</dbReference>
<sequence>MDTLNIRALNVATRIGVHAWEQRIDQQLLIDITIPADFSACQDNLANTIDYDALCQTVTGFVESQSFQLIESVADRVAHLIKQEFKVTQVTVAVSKPHAIKNAGTIQVVVNR</sequence>
<dbReference type="RefSeq" id="WP_250420797.1">
    <property type="nucleotide sequence ID" value="NZ_JAJKBJ010000001.1"/>
</dbReference>
<dbReference type="SMART" id="SM00905">
    <property type="entry name" value="FolB"/>
    <property type="match status" value="1"/>
</dbReference>
<dbReference type="PANTHER" id="PTHR42844:SF1">
    <property type="entry name" value="DIHYDRONEOPTERIN ALDOLASE 1-RELATED"/>
    <property type="match status" value="1"/>
</dbReference>
<evidence type="ECO:0000256" key="6">
    <source>
        <dbReference type="RuleBase" id="RU362079"/>
    </source>
</evidence>
<comment type="catalytic activity">
    <reaction evidence="1 6">
        <text>7,8-dihydroneopterin = 6-hydroxymethyl-7,8-dihydropterin + glycolaldehyde</text>
        <dbReference type="Rhea" id="RHEA:10540"/>
        <dbReference type="ChEBI" id="CHEBI:17001"/>
        <dbReference type="ChEBI" id="CHEBI:17071"/>
        <dbReference type="ChEBI" id="CHEBI:44841"/>
        <dbReference type="EC" id="4.1.2.25"/>
    </reaction>
</comment>
<evidence type="ECO:0000256" key="3">
    <source>
        <dbReference type="ARBA" id="ARBA00005708"/>
    </source>
</evidence>
<evidence type="ECO:0000256" key="4">
    <source>
        <dbReference type="ARBA" id="ARBA00022909"/>
    </source>
</evidence>
<dbReference type="Pfam" id="PF02152">
    <property type="entry name" value="FolB"/>
    <property type="match status" value="1"/>
</dbReference>
<dbReference type="Proteomes" id="UP001139721">
    <property type="component" value="Unassembled WGS sequence"/>
</dbReference>
<dbReference type="NCBIfam" id="TIGR00526">
    <property type="entry name" value="folB_dom"/>
    <property type="match status" value="1"/>
</dbReference>
<evidence type="ECO:0000313" key="8">
    <source>
        <dbReference type="EMBL" id="MCL9682772.1"/>
    </source>
</evidence>
<comment type="pathway">
    <text evidence="2 6">Cofactor biosynthesis; tetrahydrofolate biosynthesis; 2-amino-4-hydroxy-6-hydroxymethyl-7,8-dihydropteridine diphosphate from 7,8-dihydroneopterin triphosphate: step 3/4.</text>
</comment>
<proteinExistence type="inferred from homology"/>
<dbReference type="PANTHER" id="PTHR42844">
    <property type="entry name" value="DIHYDRONEOPTERIN ALDOLASE 1-RELATED"/>
    <property type="match status" value="1"/>
</dbReference>
<protein>
    <recommendedName>
        <fullName evidence="6">7,8-dihydroneopterin aldolase</fullName>
        <ecNumber evidence="6">4.1.2.25</ecNumber>
    </recommendedName>
</protein>
<gene>
    <name evidence="8" type="primary">folB</name>
    <name evidence="8" type="ORF">LOX96_01565</name>
</gene>
<dbReference type="EC" id="4.1.2.25" evidence="6"/>
<keyword evidence="5 6" id="KW-0456">Lyase</keyword>
<organism evidence="8 9">
    <name type="scientific">Legionella maioricensis</name>
    <dbReference type="NCBI Taxonomy" id="2896528"/>
    <lineage>
        <taxon>Bacteria</taxon>
        <taxon>Pseudomonadati</taxon>
        <taxon>Pseudomonadota</taxon>
        <taxon>Gammaproteobacteria</taxon>
        <taxon>Legionellales</taxon>
        <taxon>Legionellaceae</taxon>
        <taxon>Legionella</taxon>
    </lineage>
</organism>
<comment type="similarity">
    <text evidence="3 6">Belongs to the DHNA family.</text>
</comment>
<comment type="caution">
    <text evidence="8">The sequence shown here is derived from an EMBL/GenBank/DDBJ whole genome shotgun (WGS) entry which is preliminary data.</text>
</comment>
<dbReference type="EMBL" id="JAJKBJ010000001">
    <property type="protein sequence ID" value="MCL9682772.1"/>
    <property type="molecule type" value="Genomic_DNA"/>
</dbReference>